<evidence type="ECO:0000259" key="1">
    <source>
        <dbReference type="Pfam" id="PF09242"/>
    </source>
</evidence>
<dbReference type="InterPro" id="IPR016156">
    <property type="entry name" value="FAD/NAD-linked_Rdtase_dimer_sf"/>
</dbReference>
<comment type="caution">
    <text evidence="3">The sequence shown here is derived from an EMBL/GenBank/DDBJ whole genome shotgun (WGS) entry which is preliminary data.</text>
</comment>
<evidence type="ECO:0000313" key="4">
    <source>
        <dbReference type="Proteomes" id="UP000824248"/>
    </source>
</evidence>
<feature type="domain" description="Sulfide dehydrogenase [flavocytochrome c] flavoprotein chain central" evidence="2">
    <location>
        <begin position="91"/>
        <end position="207"/>
    </location>
</feature>
<dbReference type="InterPro" id="IPR037092">
    <property type="entry name" value="FlavoCytC_S_DH_flav-bd_sf"/>
</dbReference>
<organism evidence="3 4">
    <name type="scientific">Candidatus Halomonas stercoripullorum</name>
    <dbReference type="NCBI Taxonomy" id="2838617"/>
    <lineage>
        <taxon>Bacteria</taxon>
        <taxon>Pseudomonadati</taxon>
        <taxon>Pseudomonadota</taxon>
        <taxon>Gammaproteobacteria</taxon>
        <taxon>Oceanospirillales</taxon>
        <taxon>Halomonadaceae</taxon>
        <taxon>Halomonas</taxon>
    </lineage>
</organism>
<dbReference type="InterPro" id="IPR049386">
    <property type="entry name" value="FCSD_central"/>
</dbReference>
<name>A0A9D1WMW8_9GAMM</name>
<feature type="non-terminal residue" evidence="3">
    <location>
        <position position="1"/>
    </location>
</feature>
<dbReference type="GO" id="GO:0016491">
    <property type="term" value="F:oxidoreductase activity"/>
    <property type="evidence" value="ECO:0007669"/>
    <property type="project" value="InterPro"/>
</dbReference>
<dbReference type="AlphaFoldDB" id="A0A9D1WMW8"/>
<reference evidence="3" key="1">
    <citation type="journal article" date="2021" name="PeerJ">
        <title>Extensive microbial diversity within the chicken gut microbiome revealed by metagenomics and culture.</title>
        <authorList>
            <person name="Gilroy R."/>
            <person name="Ravi A."/>
            <person name="Getino M."/>
            <person name="Pursley I."/>
            <person name="Horton D.L."/>
            <person name="Alikhan N.F."/>
            <person name="Baker D."/>
            <person name="Gharbi K."/>
            <person name="Hall N."/>
            <person name="Watson M."/>
            <person name="Adriaenssens E.M."/>
            <person name="Foster-Nyarko E."/>
            <person name="Jarju S."/>
            <person name="Secka A."/>
            <person name="Antonio M."/>
            <person name="Oren A."/>
            <person name="Chaudhuri R.R."/>
            <person name="La Ragione R."/>
            <person name="Hildebrand F."/>
            <person name="Pallen M.J."/>
        </authorList>
    </citation>
    <scope>NUCLEOTIDE SEQUENCE</scope>
    <source>
        <strain evidence="3">1193</strain>
    </source>
</reference>
<protein>
    <submittedName>
        <fullName evidence="3">NAD(P)/FAD-dependent oxidoreductase</fullName>
    </submittedName>
</protein>
<dbReference type="EMBL" id="DXFC01000187">
    <property type="protein sequence ID" value="HIX61843.1"/>
    <property type="molecule type" value="Genomic_DNA"/>
</dbReference>
<dbReference type="SUPFAM" id="SSF51905">
    <property type="entry name" value="FAD/NAD(P)-binding domain"/>
    <property type="match status" value="2"/>
</dbReference>
<dbReference type="GO" id="GO:0050660">
    <property type="term" value="F:flavin adenine dinucleotide binding"/>
    <property type="evidence" value="ECO:0007669"/>
    <property type="project" value="InterPro"/>
</dbReference>
<dbReference type="PANTHER" id="PTHR43755:SF1">
    <property type="entry name" value="FAD-DEPENDENT PYRIDINE NUCLEOTIDE-DISULPHIDE OXIDOREDUCTASE"/>
    <property type="match status" value="1"/>
</dbReference>
<dbReference type="InterPro" id="IPR036188">
    <property type="entry name" value="FAD/NAD-bd_sf"/>
</dbReference>
<feature type="domain" description="Flavocytochrome c sulphide dehydrogenase flavin-binding" evidence="1">
    <location>
        <begin position="282"/>
        <end position="349"/>
    </location>
</feature>
<accession>A0A9D1WMW8</accession>
<dbReference type="FunFam" id="3.50.50.60:FF:000234">
    <property type="entry name" value="Flavocytochrome C sulfide dehydrogenase"/>
    <property type="match status" value="1"/>
</dbReference>
<dbReference type="InterPro" id="IPR052541">
    <property type="entry name" value="SQRD"/>
</dbReference>
<reference evidence="3" key="2">
    <citation type="submission" date="2021-04" db="EMBL/GenBank/DDBJ databases">
        <authorList>
            <person name="Gilroy R."/>
        </authorList>
    </citation>
    <scope>NUCLEOTIDE SEQUENCE</scope>
    <source>
        <strain evidence="3">1193</strain>
    </source>
</reference>
<dbReference type="SUPFAM" id="SSF55424">
    <property type="entry name" value="FAD/NAD-linked reductases, dimerisation (C-terminal) domain"/>
    <property type="match status" value="1"/>
</dbReference>
<evidence type="ECO:0000313" key="3">
    <source>
        <dbReference type="EMBL" id="HIX61843.1"/>
    </source>
</evidence>
<dbReference type="Gene3D" id="3.90.760.10">
    <property type="entry name" value="Flavocytochrome c sulphide dehydrogenase, flavin-binding domain"/>
    <property type="match status" value="1"/>
</dbReference>
<dbReference type="Proteomes" id="UP000824248">
    <property type="component" value="Unassembled WGS sequence"/>
</dbReference>
<evidence type="ECO:0000259" key="2">
    <source>
        <dbReference type="Pfam" id="PF21706"/>
    </source>
</evidence>
<dbReference type="PANTHER" id="PTHR43755">
    <property type="match status" value="1"/>
</dbReference>
<dbReference type="Pfam" id="PF09242">
    <property type="entry name" value="FCSD-flav_bind"/>
    <property type="match status" value="1"/>
</dbReference>
<dbReference type="InterPro" id="IPR015323">
    <property type="entry name" value="FlavoCytC_S_DH_flav-bd"/>
</dbReference>
<dbReference type="Gene3D" id="3.50.50.60">
    <property type="entry name" value="FAD/NAD(P)-binding domain"/>
    <property type="match status" value="2"/>
</dbReference>
<gene>
    <name evidence="3" type="ORF">H9854_06385</name>
</gene>
<sequence>SNLHLGGLRSMQEISHGYDELRDRYGVQVIHAMAEDVNAEAHTVRLSTGDELAYDRLVLSPGIDIRWNALEGYDEAAAEKAPHAWKAGSQTEILRSQLEAMDDGGTFVMVAPANPFRCPPGPYERASLVANYLAQHKPKSKLLILDAKDNFSKQGLFMEGWERLYGDRIEWVGLSNDGRVTRVDADRLEVETEFGTLHKADVLNVIPPQKAGWIAERAGVTDESGWVPVKAETFESQLAQDIYVVGDASVAAPMPKSGFCANAQAKVVAAAIAASLESRPAPEAYWTNTCYSLVGPEYGISVAGVYRVQDGVIAEVSGGVSPSAAPDATRALEAEYAVGWYNAICQDTWGTPA</sequence>
<dbReference type="Pfam" id="PF21706">
    <property type="entry name" value="FCSD_central"/>
    <property type="match status" value="1"/>
</dbReference>
<proteinExistence type="predicted"/>